<name>A0A9N8KBC5_9PEZI</name>
<dbReference type="Proteomes" id="UP000745764">
    <property type="component" value="Unassembled WGS sequence"/>
</dbReference>
<reference evidence="2" key="1">
    <citation type="submission" date="2020-06" db="EMBL/GenBank/DDBJ databases">
        <authorList>
            <person name="Onetto C."/>
        </authorList>
    </citation>
    <scope>NUCLEOTIDE SEQUENCE</scope>
</reference>
<dbReference type="EMBL" id="CAINUL010000001">
    <property type="protein sequence ID" value="CAD0106539.1"/>
    <property type="molecule type" value="Genomic_DNA"/>
</dbReference>
<organism evidence="2 3">
    <name type="scientific">Aureobasidium uvarum</name>
    <dbReference type="NCBI Taxonomy" id="2773716"/>
    <lineage>
        <taxon>Eukaryota</taxon>
        <taxon>Fungi</taxon>
        <taxon>Dikarya</taxon>
        <taxon>Ascomycota</taxon>
        <taxon>Pezizomycotina</taxon>
        <taxon>Dothideomycetes</taxon>
        <taxon>Dothideomycetidae</taxon>
        <taxon>Dothideales</taxon>
        <taxon>Saccotheciaceae</taxon>
        <taxon>Aureobasidium</taxon>
    </lineage>
</organism>
<feature type="compositionally biased region" description="Basic residues" evidence="1">
    <location>
        <begin position="302"/>
        <end position="318"/>
    </location>
</feature>
<accession>A0A9N8KBC5</accession>
<keyword evidence="3" id="KW-1185">Reference proteome</keyword>
<proteinExistence type="predicted"/>
<comment type="caution">
    <text evidence="2">The sequence shown here is derived from an EMBL/GenBank/DDBJ whole genome shotgun (WGS) entry which is preliminary data.</text>
</comment>
<gene>
    <name evidence="2" type="ORF">AWRI4620_LOCUS794</name>
</gene>
<evidence type="ECO:0000313" key="3">
    <source>
        <dbReference type="Proteomes" id="UP000745764"/>
    </source>
</evidence>
<dbReference type="AlphaFoldDB" id="A0A9N8KBC5"/>
<feature type="non-terminal residue" evidence="2">
    <location>
        <position position="1"/>
    </location>
</feature>
<evidence type="ECO:0000313" key="2">
    <source>
        <dbReference type="EMBL" id="CAD0106539.1"/>
    </source>
</evidence>
<feature type="region of interest" description="Disordered" evidence="1">
    <location>
        <begin position="299"/>
        <end position="336"/>
    </location>
</feature>
<protein>
    <submittedName>
        <fullName evidence="2">Uncharacterized protein</fullName>
    </submittedName>
</protein>
<feature type="compositionally biased region" description="Basic and acidic residues" evidence="1">
    <location>
        <begin position="319"/>
        <end position="329"/>
    </location>
</feature>
<evidence type="ECO:0000256" key="1">
    <source>
        <dbReference type="SAM" id="MobiDB-lite"/>
    </source>
</evidence>
<sequence length="336" mass="37670">RGHINHPKQSRHHDTTSGLFWNETVVVTPSRPVSSQIHEFVHRSVGGPPRQESETGVDALETMAMRCLLNHLDMLEVESLEPLPEMMLKRIWRDISKNDLQSLHLWQTFTKISPSSPPTPTYKTTTQHHLPLSLLVTPISASPLQYLTSLTLITTIGDSSSSINVLSTLPNLVSLHIVGSSSSTKQTSMITDDTTRSWNKKAKHSSAFPCLKVLFLRFQPGITELALDKPSGRNYLDVVNEYITSALTSSSPSPSSPSLPLSLIQLGRQPPTASTNILFTTNEIECWIRDDEQSRAIEAERKKRIQRKGRRKTRKRKEKKEDQGSEKKGFVSAFGR</sequence>
<dbReference type="OrthoDB" id="5273928at2759"/>
<feature type="non-terminal residue" evidence="2">
    <location>
        <position position="336"/>
    </location>
</feature>